<dbReference type="OrthoDB" id="706948at2759"/>
<feature type="transmembrane region" description="Helical" evidence="1">
    <location>
        <begin position="45"/>
        <end position="69"/>
    </location>
</feature>
<keyword evidence="1" id="KW-0472">Membrane</keyword>
<dbReference type="PROSITE" id="PS51257">
    <property type="entry name" value="PROKAR_LIPOPROTEIN"/>
    <property type="match status" value="1"/>
</dbReference>
<dbReference type="Proteomes" id="UP000479710">
    <property type="component" value="Unassembled WGS sequence"/>
</dbReference>
<organism evidence="2 3">
    <name type="scientific">Oryza meyeriana var. granulata</name>
    <dbReference type="NCBI Taxonomy" id="110450"/>
    <lineage>
        <taxon>Eukaryota</taxon>
        <taxon>Viridiplantae</taxon>
        <taxon>Streptophyta</taxon>
        <taxon>Embryophyta</taxon>
        <taxon>Tracheophyta</taxon>
        <taxon>Spermatophyta</taxon>
        <taxon>Magnoliopsida</taxon>
        <taxon>Liliopsida</taxon>
        <taxon>Poales</taxon>
        <taxon>Poaceae</taxon>
        <taxon>BOP clade</taxon>
        <taxon>Oryzoideae</taxon>
        <taxon>Oryzeae</taxon>
        <taxon>Oryzinae</taxon>
        <taxon>Oryza</taxon>
        <taxon>Oryza meyeriana</taxon>
    </lineage>
</organism>
<protein>
    <submittedName>
        <fullName evidence="2">Uncharacterized protein</fullName>
    </submittedName>
</protein>
<keyword evidence="1" id="KW-0812">Transmembrane</keyword>
<reference evidence="2 3" key="1">
    <citation type="submission" date="2019-11" db="EMBL/GenBank/DDBJ databases">
        <title>Whole genome sequence of Oryza granulata.</title>
        <authorList>
            <person name="Li W."/>
        </authorList>
    </citation>
    <scope>NUCLEOTIDE SEQUENCE [LARGE SCALE GENOMIC DNA]</scope>
    <source>
        <strain evidence="3">cv. Menghai</strain>
        <tissue evidence="2">Leaf</tissue>
    </source>
</reference>
<evidence type="ECO:0000256" key="1">
    <source>
        <dbReference type="SAM" id="Phobius"/>
    </source>
</evidence>
<dbReference type="AlphaFoldDB" id="A0A6G1D404"/>
<keyword evidence="1" id="KW-1133">Transmembrane helix</keyword>
<sequence>MKKTSVASGINEATLVVYMIVLYVATVAGSLGCRALGERVSADDLAALLSGGQVDVITCLTFAVLTLAMQTCLACVLEEKPAAAAPRRAAGWLPWLVAALS</sequence>
<dbReference type="EMBL" id="SPHZ02000007">
    <property type="protein sequence ID" value="KAF0907109.1"/>
    <property type="molecule type" value="Genomic_DNA"/>
</dbReference>
<proteinExistence type="predicted"/>
<accession>A0A6G1D404</accession>
<comment type="caution">
    <text evidence="2">The sequence shown here is derived from an EMBL/GenBank/DDBJ whole genome shotgun (WGS) entry which is preliminary data.</text>
</comment>
<evidence type="ECO:0000313" key="2">
    <source>
        <dbReference type="EMBL" id="KAF0907109.1"/>
    </source>
</evidence>
<keyword evidence="3" id="KW-1185">Reference proteome</keyword>
<gene>
    <name evidence="2" type="ORF">E2562_015649</name>
</gene>
<feature type="transmembrane region" description="Helical" evidence="1">
    <location>
        <begin position="15"/>
        <end position="33"/>
    </location>
</feature>
<name>A0A6G1D404_9ORYZ</name>
<evidence type="ECO:0000313" key="3">
    <source>
        <dbReference type="Proteomes" id="UP000479710"/>
    </source>
</evidence>